<protein>
    <recommendedName>
        <fullName evidence="5">Serpin domain-containing protein</fullName>
    </recommendedName>
</protein>
<dbReference type="InterPro" id="IPR036186">
    <property type="entry name" value="Serpin_sf"/>
</dbReference>
<comment type="similarity">
    <text evidence="1 4">Belongs to the serpin family.</text>
</comment>
<keyword evidence="7" id="KW-1185">Reference proteome</keyword>
<gene>
    <name evidence="6" type="ORF">L9F63_004181</name>
</gene>
<reference evidence="6" key="1">
    <citation type="journal article" date="2023" name="IScience">
        <title>Live-bearing cockroach genome reveals convergent evolutionary mechanisms linked to viviparity in insects and beyond.</title>
        <authorList>
            <person name="Fouks B."/>
            <person name="Harrison M.C."/>
            <person name="Mikhailova A.A."/>
            <person name="Marchal E."/>
            <person name="English S."/>
            <person name="Carruthers M."/>
            <person name="Jennings E.C."/>
            <person name="Chiamaka E.L."/>
            <person name="Frigard R.A."/>
            <person name="Pippel M."/>
            <person name="Attardo G.M."/>
            <person name="Benoit J.B."/>
            <person name="Bornberg-Bauer E."/>
            <person name="Tobe S.S."/>
        </authorList>
    </citation>
    <scope>NUCLEOTIDE SEQUENCE</scope>
    <source>
        <strain evidence="6">Stay&amp;Tobe</strain>
    </source>
</reference>
<dbReference type="EMBL" id="JASPKZ010008358">
    <property type="protein sequence ID" value="KAJ9580164.1"/>
    <property type="molecule type" value="Genomic_DNA"/>
</dbReference>
<dbReference type="Gene3D" id="2.30.39.10">
    <property type="entry name" value="Alpha-1-antitrypsin, domain 1"/>
    <property type="match status" value="2"/>
</dbReference>
<sequence length="516" mass="57537">GEEFSMVLVLPNERHGLDKMVSQMKPQHLANMLGTRGTKQVYLALPRFKLSSQMSLVPTLKEMGLTDIFSTNSDLSAMTTREGTLSVSNIIHKAELEVNEKGSTASAATAVLVATLSLLDNPDELEFNANHPFLAIIVHRVNSVPLFKIMKQNSNKHDLPTYKIEALLWLATLLLPLTNARMAYEIGTSIAVSTNVFSINFIKELFDKYPENVITSPVSLSSLLAILQQASSGNTRTQLSQILYSGPQATRLGYSQIIHNIKNSNDKATLEFANGAFLRPSLKITKEFETTLKDDFLSEMNKVDFSKNERAAELINSWVNHRTHGRIMQLFAPGSLTEDSKLVLANAMYFKSLWQIPFNENYTITQPFYRQDGSIVQVPMMHFSGALKMGDFDRFNAQWIEIPFQGEKYSMVIVTPFLGVMKFDEMVQNFTVEHLASIFNSLQTLYSADVILALPKFKLSNRLNLIPILQKLGLSDIFTSNSQLPGISTEPVNVNQIVQSAILEVDEQGTAISAAT</sequence>
<keyword evidence="2" id="KW-0646">Protease inhibitor</keyword>
<dbReference type="Pfam" id="PF00079">
    <property type="entry name" value="Serpin"/>
    <property type="match status" value="2"/>
</dbReference>
<proteinExistence type="inferred from homology"/>
<feature type="domain" description="Serpin" evidence="5">
    <location>
        <begin position="199"/>
        <end position="516"/>
    </location>
</feature>
<evidence type="ECO:0000256" key="4">
    <source>
        <dbReference type="RuleBase" id="RU000411"/>
    </source>
</evidence>
<dbReference type="Proteomes" id="UP001233999">
    <property type="component" value="Unassembled WGS sequence"/>
</dbReference>
<dbReference type="InterPro" id="IPR042178">
    <property type="entry name" value="Serpin_sf_1"/>
</dbReference>
<evidence type="ECO:0000256" key="2">
    <source>
        <dbReference type="ARBA" id="ARBA00022690"/>
    </source>
</evidence>
<accession>A0AAD7ZGF5</accession>
<dbReference type="Gene3D" id="3.30.497.10">
    <property type="entry name" value="Antithrombin, subunit I, domain 2"/>
    <property type="match status" value="2"/>
</dbReference>
<evidence type="ECO:0000256" key="3">
    <source>
        <dbReference type="ARBA" id="ARBA00022900"/>
    </source>
</evidence>
<dbReference type="CDD" id="cd00172">
    <property type="entry name" value="serpin"/>
    <property type="match status" value="2"/>
</dbReference>
<dbReference type="InterPro" id="IPR023796">
    <property type="entry name" value="Serpin_dom"/>
</dbReference>
<dbReference type="PANTHER" id="PTHR11461">
    <property type="entry name" value="SERINE PROTEASE INHIBITOR, SERPIN"/>
    <property type="match status" value="1"/>
</dbReference>
<feature type="non-terminal residue" evidence="6">
    <location>
        <position position="1"/>
    </location>
</feature>
<dbReference type="SMART" id="SM00093">
    <property type="entry name" value="SERPIN"/>
    <property type="match status" value="1"/>
</dbReference>
<dbReference type="InterPro" id="IPR042185">
    <property type="entry name" value="Serpin_sf_2"/>
</dbReference>
<evidence type="ECO:0000313" key="7">
    <source>
        <dbReference type="Proteomes" id="UP001233999"/>
    </source>
</evidence>
<name>A0AAD7ZGF5_DIPPU</name>
<evidence type="ECO:0000256" key="1">
    <source>
        <dbReference type="ARBA" id="ARBA00009500"/>
    </source>
</evidence>
<comment type="caution">
    <text evidence="6">The sequence shown here is derived from an EMBL/GenBank/DDBJ whole genome shotgun (WGS) entry which is preliminary data.</text>
</comment>
<dbReference type="InterPro" id="IPR000215">
    <property type="entry name" value="Serpin_fam"/>
</dbReference>
<dbReference type="PANTHER" id="PTHR11461:SF211">
    <property type="entry name" value="GH10112P-RELATED"/>
    <property type="match status" value="1"/>
</dbReference>
<feature type="non-terminal residue" evidence="6">
    <location>
        <position position="516"/>
    </location>
</feature>
<organism evidence="6 7">
    <name type="scientific">Diploptera punctata</name>
    <name type="common">Pacific beetle cockroach</name>
    <dbReference type="NCBI Taxonomy" id="6984"/>
    <lineage>
        <taxon>Eukaryota</taxon>
        <taxon>Metazoa</taxon>
        <taxon>Ecdysozoa</taxon>
        <taxon>Arthropoda</taxon>
        <taxon>Hexapoda</taxon>
        <taxon>Insecta</taxon>
        <taxon>Pterygota</taxon>
        <taxon>Neoptera</taxon>
        <taxon>Polyneoptera</taxon>
        <taxon>Dictyoptera</taxon>
        <taxon>Blattodea</taxon>
        <taxon>Blaberoidea</taxon>
        <taxon>Blaberidae</taxon>
        <taxon>Diplopterinae</taxon>
        <taxon>Diploptera</taxon>
    </lineage>
</organism>
<dbReference type="SUPFAM" id="SSF56574">
    <property type="entry name" value="Serpins"/>
    <property type="match status" value="2"/>
</dbReference>
<evidence type="ECO:0000259" key="5">
    <source>
        <dbReference type="SMART" id="SM00093"/>
    </source>
</evidence>
<evidence type="ECO:0000313" key="6">
    <source>
        <dbReference type="EMBL" id="KAJ9580164.1"/>
    </source>
</evidence>
<dbReference type="GO" id="GO:0005615">
    <property type="term" value="C:extracellular space"/>
    <property type="evidence" value="ECO:0007669"/>
    <property type="project" value="InterPro"/>
</dbReference>
<dbReference type="AlphaFoldDB" id="A0AAD7ZGF5"/>
<keyword evidence="3" id="KW-0722">Serine protease inhibitor</keyword>
<dbReference type="GO" id="GO:0004867">
    <property type="term" value="F:serine-type endopeptidase inhibitor activity"/>
    <property type="evidence" value="ECO:0007669"/>
    <property type="project" value="UniProtKB-KW"/>
</dbReference>
<reference evidence="6" key="2">
    <citation type="submission" date="2023-05" db="EMBL/GenBank/DDBJ databases">
        <authorList>
            <person name="Fouks B."/>
        </authorList>
    </citation>
    <scope>NUCLEOTIDE SEQUENCE</scope>
    <source>
        <strain evidence="6">Stay&amp;Tobe</strain>
        <tissue evidence="6">Testes</tissue>
    </source>
</reference>